<evidence type="ECO:0000313" key="1">
    <source>
        <dbReference type="EMBL" id="KKL58035.1"/>
    </source>
</evidence>
<gene>
    <name evidence="1" type="ORF">LCGC14_2229390</name>
</gene>
<accession>A0A0F9FL87</accession>
<protein>
    <submittedName>
        <fullName evidence="1">Uncharacterized protein</fullName>
    </submittedName>
</protein>
<name>A0A0F9FL87_9ZZZZ</name>
<dbReference type="AlphaFoldDB" id="A0A0F9FL87"/>
<dbReference type="EMBL" id="LAZR01029958">
    <property type="protein sequence ID" value="KKL58035.1"/>
    <property type="molecule type" value="Genomic_DNA"/>
</dbReference>
<proteinExistence type="predicted"/>
<comment type="caution">
    <text evidence="1">The sequence shown here is derived from an EMBL/GenBank/DDBJ whole genome shotgun (WGS) entry which is preliminary data.</text>
</comment>
<reference evidence="1" key="1">
    <citation type="journal article" date="2015" name="Nature">
        <title>Complex archaea that bridge the gap between prokaryotes and eukaryotes.</title>
        <authorList>
            <person name="Spang A."/>
            <person name="Saw J.H."/>
            <person name="Jorgensen S.L."/>
            <person name="Zaremba-Niedzwiedzka K."/>
            <person name="Martijn J."/>
            <person name="Lind A.E."/>
            <person name="van Eijk R."/>
            <person name="Schleper C."/>
            <person name="Guy L."/>
            <person name="Ettema T.J."/>
        </authorList>
    </citation>
    <scope>NUCLEOTIDE SEQUENCE</scope>
</reference>
<feature type="non-terminal residue" evidence="1">
    <location>
        <position position="1"/>
    </location>
</feature>
<sequence>KMKDLKDQSVRRIYQLMLKLYKDKNELSKVRNIGAFD</sequence>
<organism evidence="1">
    <name type="scientific">marine sediment metagenome</name>
    <dbReference type="NCBI Taxonomy" id="412755"/>
    <lineage>
        <taxon>unclassified sequences</taxon>
        <taxon>metagenomes</taxon>
        <taxon>ecological metagenomes</taxon>
    </lineage>
</organism>